<gene>
    <name evidence="3" type="ORF">WM40_00445</name>
</gene>
<dbReference type="AlphaFoldDB" id="A0A0F5K5L2"/>
<proteinExistence type="predicted"/>
<organism evidence="3 4">
    <name type="scientific">Robbsia andropogonis</name>
    <dbReference type="NCBI Taxonomy" id="28092"/>
    <lineage>
        <taxon>Bacteria</taxon>
        <taxon>Pseudomonadati</taxon>
        <taxon>Pseudomonadota</taxon>
        <taxon>Betaproteobacteria</taxon>
        <taxon>Burkholderiales</taxon>
        <taxon>Burkholderiaceae</taxon>
        <taxon>Robbsia</taxon>
    </lineage>
</organism>
<dbReference type="PATRIC" id="fig|28092.6.peg.99"/>
<feature type="domain" description="FAD-binding" evidence="2">
    <location>
        <begin position="188"/>
        <end position="373"/>
    </location>
</feature>
<dbReference type="Gene3D" id="3.50.50.60">
    <property type="entry name" value="FAD/NAD(P)-binding domain"/>
    <property type="match status" value="2"/>
</dbReference>
<dbReference type="EMBL" id="LAQU01000001">
    <property type="protein sequence ID" value="KKB65388.1"/>
    <property type="molecule type" value="Genomic_DNA"/>
</dbReference>
<keyword evidence="4" id="KW-1185">Reference proteome</keyword>
<dbReference type="InterPro" id="IPR051205">
    <property type="entry name" value="UbiH/COQ6_monooxygenase"/>
</dbReference>
<evidence type="ECO:0000313" key="3">
    <source>
        <dbReference type="EMBL" id="KKB65388.1"/>
    </source>
</evidence>
<dbReference type="PROSITE" id="PS01304">
    <property type="entry name" value="UBIH"/>
    <property type="match status" value="1"/>
</dbReference>
<accession>A0A0F5K5L2</accession>
<comment type="caution">
    <text evidence="3">The sequence shown here is derived from an EMBL/GenBank/DDBJ whole genome shotgun (WGS) entry which is preliminary data.</text>
</comment>
<dbReference type="GO" id="GO:0071949">
    <property type="term" value="F:FAD binding"/>
    <property type="evidence" value="ECO:0007669"/>
    <property type="project" value="InterPro"/>
</dbReference>
<reference evidence="3 4" key="1">
    <citation type="submission" date="2015-03" db="EMBL/GenBank/DDBJ databases">
        <title>Draft Genome Sequence of Burkholderia andropogonis type strain ICMP2807, isolated from Sorghum bicolor.</title>
        <authorList>
            <person name="Lopes-Santos L."/>
            <person name="Castro D.B."/>
            <person name="Ottoboni L.M."/>
            <person name="Park D."/>
            <person name="Weirc B.S."/>
            <person name="Destefano S.A."/>
        </authorList>
    </citation>
    <scope>NUCLEOTIDE SEQUENCE [LARGE SCALE GENOMIC DNA]</scope>
    <source>
        <strain evidence="3 4">ICMP2807</strain>
    </source>
</reference>
<dbReference type="PANTHER" id="PTHR43876:SF7">
    <property type="entry name" value="UBIQUINONE BIOSYNTHESIS MONOOXYGENASE COQ6, MITOCHONDRIAL"/>
    <property type="match status" value="1"/>
</dbReference>
<evidence type="ECO:0000313" key="4">
    <source>
        <dbReference type="Proteomes" id="UP000033618"/>
    </source>
</evidence>
<feature type="region of interest" description="Disordered" evidence="1">
    <location>
        <begin position="157"/>
        <end position="177"/>
    </location>
</feature>
<dbReference type="STRING" id="28092.WM40_00445"/>
<dbReference type="InterPro" id="IPR036188">
    <property type="entry name" value="FAD/NAD-bd_sf"/>
</dbReference>
<evidence type="ECO:0000259" key="2">
    <source>
        <dbReference type="Pfam" id="PF01494"/>
    </source>
</evidence>
<dbReference type="Pfam" id="PF01494">
    <property type="entry name" value="FAD_binding_3"/>
    <property type="match status" value="1"/>
</dbReference>
<sequence>MSVDIAIIGAGPVGLALAGALARHSATAGLSITLIDARNSAAADSDPRVLALSHGSRTLLAPIGWPEQATPIETIHVSQRGYLGRALIRHETHHLPALGYVVRYGAIAGALRAGVLRLAERPGRTTRTALTLLEQCTATAIAEDADGVLLTLASTAPGPRENAKPMRAPSPASTPIDTARAGVALPSRLRARLVIHAEGTRPGANRANTAQDRVRNYTQTAIVGAVRTDAPLPRVAWERFTDEGPLALLPLAESGVQCPPAASATPGMPGDGAAAPADYALVWCQSPERAAARIALDDDAFLADLHQAFGDRLGRFTRISGRATFDLHLRASGALAEGRIATIGNAAQTLHPVAGQGLNLGVRDAEALALAIGRHGTTPAALKAFATSRSWDRRLTIGLTDALARGFTHPFPPLAHLRGVALAALDCLPGVKGWLARQMMFGQRT</sequence>
<evidence type="ECO:0000256" key="1">
    <source>
        <dbReference type="SAM" id="MobiDB-lite"/>
    </source>
</evidence>
<protein>
    <recommendedName>
        <fullName evidence="2">FAD-binding domain-containing protein</fullName>
    </recommendedName>
</protein>
<name>A0A0F5K5L2_9BURK</name>
<dbReference type="Pfam" id="PF13450">
    <property type="entry name" value="NAD_binding_8"/>
    <property type="match status" value="1"/>
</dbReference>
<dbReference type="Proteomes" id="UP000033618">
    <property type="component" value="Unassembled WGS sequence"/>
</dbReference>
<dbReference type="InterPro" id="IPR002938">
    <property type="entry name" value="FAD-bd"/>
</dbReference>
<dbReference type="SUPFAM" id="SSF51905">
    <property type="entry name" value="FAD/NAD(P)-binding domain"/>
    <property type="match status" value="1"/>
</dbReference>
<dbReference type="InterPro" id="IPR018168">
    <property type="entry name" value="Ubi_Hdrlase_CS"/>
</dbReference>
<dbReference type="PRINTS" id="PR00420">
    <property type="entry name" value="RNGMNOXGNASE"/>
</dbReference>
<dbReference type="PANTHER" id="PTHR43876">
    <property type="entry name" value="UBIQUINONE BIOSYNTHESIS MONOOXYGENASE COQ6, MITOCHONDRIAL"/>
    <property type="match status" value="1"/>
</dbReference>